<accession>A0A7Z7AYS9</accession>
<name>A0A7Z7AYS9_9EURY</name>
<keyword evidence="1" id="KW-0812">Transmembrane</keyword>
<dbReference type="Pfam" id="PF23928">
    <property type="entry name" value="DUF7266"/>
    <property type="match status" value="1"/>
</dbReference>
<evidence type="ECO:0000313" key="3">
    <source>
        <dbReference type="Proteomes" id="UP000199259"/>
    </source>
</evidence>
<dbReference type="AlphaFoldDB" id="A0A7Z7AYS9"/>
<dbReference type="RefSeq" id="WP_091710897.1">
    <property type="nucleotide sequence ID" value="NZ_FNCA01000011.1"/>
</dbReference>
<dbReference type="Proteomes" id="UP000199259">
    <property type="component" value="Unassembled WGS sequence"/>
</dbReference>
<keyword evidence="3" id="KW-1185">Reference proteome</keyword>
<feature type="transmembrane region" description="Helical" evidence="1">
    <location>
        <begin position="12"/>
        <end position="40"/>
    </location>
</feature>
<proteinExistence type="predicted"/>
<organism evidence="2 3">
    <name type="scientific">Methanolobus vulcani</name>
    <dbReference type="NCBI Taxonomy" id="38026"/>
    <lineage>
        <taxon>Archaea</taxon>
        <taxon>Methanobacteriati</taxon>
        <taxon>Methanobacteriota</taxon>
        <taxon>Stenosarchaea group</taxon>
        <taxon>Methanomicrobia</taxon>
        <taxon>Methanosarcinales</taxon>
        <taxon>Methanosarcinaceae</taxon>
        <taxon>Methanolobus</taxon>
    </lineage>
</organism>
<keyword evidence="1" id="KW-0472">Membrane</keyword>
<comment type="caution">
    <text evidence="2">The sequence shown here is derived from an EMBL/GenBank/DDBJ whole genome shotgun (WGS) entry which is preliminary data.</text>
</comment>
<dbReference type="EMBL" id="FNCA01000011">
    <property type="protein sequence ID" value="SDG29597.1"/>
    <property type="molecule type" value="Genomic_DNA"/>
</dbReference>
<protein>
    <recommendedName>
        <fullName evidence="4">Flagellin</fullName>
    </recommendedName>
</protein>
<dbReference type="InterPro" id="IPR055690">
    <property type="entry name" value="DUF7266"/>
</dbReference>
<dbReference type="OrthoDB" id="118020at2157"/>
<reference evidence="2 3" key="1">
    <citation type="submission" date="2016-10" db="EMBL/GenBank/DDBJ databases">
        <authorList>
            <person name="Varghese N."/>
            <person name="Submissions S."/>
        </authorList>
    </citation>
    <scope>NUCLEOTIDE SEQUENCE [LARGE SCALE GENOMIC DNA]</scope>
    <source>
        <strain evidence="2 3">PL 12/M</strain>
    </source>
</reference>
<evidence type="ECO:0000313" key="2">
    <source>
        <dbReference type="EMBL" id="SDG29597.1"/>
    </source>
</evidence>
<gene>
    <name evidence="2" type="ORF">SAMN04488589_2625</name>
</gene>
<evidence type="ECO:0008006" key="4">
    <source>
        <dbReference type="Google" id="ProtNLM"/>
    </source>
</evidence>
<keyword evidence="1" id="KW-1133">Transmembrane helix</keyword>
<evidence type="ECO:0000256" key="1">
    <source>
        <dbReference type="SAM" id="Phobius"/>
    </source>
</evidence>
<sequence length="159" mass="17785">MKLRNFKDDDTAVSITVGFILTFSITVIILMTVLSSFYSLMDRAEQTVMRDEFEIHGSDIAVRIATIDTMTGSAIDSGSQVGRLEYNIRLPAKIAGKPYSVEFVNGTRDIVFMSEGREETIVKIPYYAENTVVFSTTLNSPKENFVIMYDQDSNAIIIS</sequence>